<dbReference type="Pfam" id="PF01478">
    <property type="entry name" value="Peptidase_A24"/>
    <property type="match status" value="1"/>
</dbReference>
<keyword evidence="3" id="KW-0472">Membrane</keyword>
<feature type="transmembrane region" description="Helical" evidence="3">
    <location>
        <begin position="158"/>
        <end position="178"/>
    </location>
</feature>
<evidence type="ECO:0000259" key="4">
    <source>
        <dbReference type="Pfam" id="PF01478"/>
    </source>
</evidence>
<name>A0ABT4I4P2_9ACTO</name>
<dbReference type="InterPro" id="IPR050882">
    <property type="entry name" value="Prepilin_peptidase/N-MTase"/>
</dbReference>
<evidence type="ECO:0000256" key="1">
    <source>
        <dbReference type="ARBA" id="ARBA00005801"/>
    </source>
</evidence>
<reference evidence="5" key="1">
    <citation type="submission" date="2022-10" db="EMBL/GenBank/DDBJ databases">
        <title>Genome sequence of Actinomyces israelii ATCC 10048.</title>
        <authorList>
            <person name="Watt R.M."/>
            <person name="Tong W.M."/>
        </authorList>
    </citation>
    <scope>NUCLEOTIDE SEQUENCE</scope>
    <source>
        <strain evidence="5">ATCC 10048</strain>
    </source>
</reference>
<keyword evidence="6" id="KW-1185">Reference proteome</keyword>
<feature type="transmembrane region" description="Helical" evidence="3">
    <location>
        <begin position="97"/>
        <end position="116"/>
    </location>
</feature>
<dbReference type="InterPro" id="IPR000045">
    <property type="entry name" value="Prepilin_IV_endopep_pep"/>
</dbReference>
<gene>
    <name evidence="5" type="ORF">OHJ16_01215</name>
</gene>
<feature type="transmembrane region" description="Helical" evidence="3">
    <location>
        <begin position="198"/>
        <end position="221"/>
    </location>
</feature>
<dbReference type="EMBL" id="JAPTMY010000002">
    <property type="protein sequence ID" value="MCZ0856670.1"/>
    <property type="molecule type" value="Genomic_DNA"/>
</dbReference>
<organism evidence="5 6">
    <name type="scientific">Actinomyces israelii</name>
    <dbReference type="NCBI Taxonomy" id="1659"/>
    <lineage>
        <taxon>Bacteria</taxon>
        <taxon>Bacillati</taxon>
        <taxon>Actinomycetota</taxon>
        <taxon>Actinomycetes</taxon>
        <taxon>Actinomycetales</taxon>
        <taxon>Actinomycetaceae</taxon>
        <taxon>Actinomyces</taxon>
    </lineage>
</organism>
<dbReference type="RefSeq" id="WP_268916398.1">
    <property type="nucleotide sequence ID" value="NZ_CP124548.1"/>
</dbReference>
<evidence type="ECO:0000313" key="5">
    <source>
        <dbReference type="EMBL" id="MCZ0856670.1"/>
    </source>
</evidence>
<dbReference type="PANTHER" id="PTHR30487">
    <property type="entry name" value="TYPE 4 PREPILIN-LIKE PROTEINS LEADER PEPTIDE-PROCESSING ENZYME"/>
    <property type="match status" value="1"/>
</dbReference>
<accession>A0ABT4I4P2</accession>
<evidence type="ECO:0000313" key="6">
    <source>
        <dbReference type="Proteomes" id="UP001072034"/>
    </source>
</evidence>
<keyword evidence="3" id="KW-0812">Transmembrane</keyword>
<keyword evidence="3" id="KW-1133">Transmembrane helix</keyword>
<feature type="transmembrane region" description="Helical" evidence="3">
    <location>
        <begin position="128"/>
        <end position="146"/>
    </location>
</feature>
<feature type="transmembrane region" description="Helical" evidence="3">
    <location>
        <begin position="233"/>
        <end position="249"/>
    </location>
</feature>
<dbReference type="Proteomes" id="UP001072034">
    <property type="component" value="Unassembled WGS sequence"/>
</dbReference>
<comment type="caution">
    <text evidence="5">The sequence shown here is derived from an EMBL/GenBank/DDBJ whole genome shotgun (WGS) entry which is preliminary data.</text>
</comment>
<sequence>MSAIPSAGPWILAACSAALVAGPVSAWTRRYIREPLTDHDGGREDAPEDCSEGRSPEPRPPAHPALRHPGLLAVAPQGTLALALCGFCAWWGMRLGAVGAALVAVPVYALLGSAASVDAVAHLLPNRLLGATTVWLTVCGIAAVIVEPEHIHAVRRAVLCALAAGGVSLLLAFIRAGLGLGDVKLCALIGLWLGWYGAPMLAASLCLGTILGGLAALALLITRRAGPKDPMAYGPYLVAGALLGWPLAIT</sequence>
<proteinExistence type="inferred from homology"/>
<dbReference type="PANTHER" id="PTHR30487:SF0">
    <property type="entry name" value="PREPILIN LEADER PEPTIDASE_N-METHYLTRANSFERASE-RELATED"/>
    <property type="match status" value="1"/>
</dbReference>
<feature type="domain" description="Prepilin type IV endopeptidase peptidase" evidence="4">
    <location>
        <begin position="108"/>
        <end position="211"/>
    </location>
</feature>
<evidence type="ECO:0000256" key="3">
    <source>
        <dbReference type="SAM" id="Phobius"/>
    </source>
</evidence>
<protein>
    <submittedName>
        <fullName evidence="5">A24 family peptidase</fullName>
    </submittedName>
</protein>
<evidence type="ECO:0000256" key="2">
    <source>
        <dbReference type="SAM" id="MobiDB-lite"/>
    </source>
</evidence>
<feature type="compositionally biased region" description="Basic and acidic residues" evidence="2">
    <location>
        <begin position="36"/>
        <end position="57"/>
    </location>
</feature>
<feature type="region of interest" description="Disordered" evidence="2">
    <location>
        <begin position="36"/>
        <end position="62"/>
    </location>
</feature>
<comment type="similarity">
    <text evidence="1">Belongs to the peptidase A24 family.</text>
</comment>
<dbReference type="Gene3D" id="1.20.120.1220">
    <property type="match status" value="1"/>
</dbReference>